<protein>
    <recommendedName>
        <fullName evidence="5">Integral membrane protein</fullName>
    </recommendedName>
</protein>
<dbReference type="RefSeq" id="XP_041686077.1">
    <property type="nucleotide sequence ID" value="XM_041820171.1"/>
</dbReference>
<organism evidence="3 4">
    <name type="scientific">Fusarium mangiferae</name>
    <name type="common">Mango malformation disease fungus</name>
    <dbReference type="NCBI Taxonomy" id="192010"/>
    <lineage>
        <taxon>Eukaryota</taxon>
        <taxon>Fungi</taxon>
        <taxon>Dikarya</taxon>
        <taxon>Ascomycota</taxon>
        <taxon>Pezizomycotina</taxon>
        <taxon>Sordariomycetes</taxon>
        <taxon>Hypocreomycetidae</taxon>
        <taxon>Hypocreales</taxon>
        <taxon>Nectriaceae</taxon>
        <taxon>Fusarium</taxon>
        <taxon>Fusarium fujikuroi species complex</taxon>
    </lineage>
</organism>
<evidence type="ECO:0000313" key="3">
    <source>
        <dbReference type="EMBL" id="CVK99879.1"/>
    </source>
</evidence>
<proteinExistence type="predicted"/>
<feature type="compositionally biased region" description="Low complexity" evidence="1">
    <location>
        <begin position="113"/>
        <end position="142"/>
    </location>
</feature>
<keyword evidence="2" id="KW-1133">Transmembrane helix</keyword>
<evidence type="ECO:0000256" key="2">
    <source>
        <dbReference type="SAM" id="Phobius"/>
    </source>
</evidence>
<evidence type="ECO:0008006" key="5">
    <source>
        <dbReference type="Google" id="ProtNLM"/>
    </source>
</evidence>
<dbReference type="AlphaFoldDB" id="A0A1L7TPM1"/>
<feature type="region of interest" description="Disordered" evidence="1">
    <location>
        <begin position="111"/>
        <end position="144"/>
    </location>
</feature>
<sequence length="256" mass="26672">MGASSLSPNPAQQGGEAPVTTIVPFNNQKVLPACAAACGPLYDANGACVPPQVAADAGPTAYTQCFCLDQRVAAFSTATTGVCDDACTADPKGLSSIAGWFRSMCSVSTAQNGGTTKKTGTGGSTTLTGDDASSTSGSKLSNNGGGGDWLSNHWQWVIMIVVLVVGIAAIWIGACIWRRRYLRKKDRQTHLGQKHSGSASRPSWGPGMEASESGGLPYDDESNRNSHGLMLPGAAAGAPVEEKPKEKKRWIVRDRT</sequence>
<keyword evidence="2" id="KW-0812">Transmembrane</keyword>
<keyword evidence="2" id="KW-0472">Membrane</keyword>
<gene>
    <name evidence="3" type="ORF">FMAN_02589</name>
</gene>
<reference evidence="4" key="1">
    <citation type="journal article" date="2016" name="Genome Biol. Evol.">
        <title>Comparative 'omics' of the Fusarium fujikuroi species complex highlights differences in genetic potential and metabolite synthesis.</title>
        <authorList>
            <person name="Niehaus E.-M."/>
            <person name="Muensterkoetter M."/>
            <person name="Proctor R.H."/>
            <person name="Brown D.W."/>
            <person name="Sharon A."/>
            <person name="Idan Y."/>
            <person name="Oren-Young L."/>
            <person name="Sieber C.M."/>
            <person name="Novak O."/>
            <person name="Pencik A."/>
            <person name="Tarkowska D."/>
            <person name="Hromadova K."/>
            <person name="Freeman S."/>
            <person name="Maymon M."/>
            <person name="Elazar M."/>
            <person name="Youssef S.A."/>
            <person name="El-Shabrawy E.S.M."/>
            <person name="Shalaby A.B.A."/>
            <person name="Houterman P."/>
            <person name="Brock N.L."/>
            <person name="Burkhardt I."/>
            <person name="Tsavkelova E.A."/>
            <person name="Dickschat J.S."/>
            <person name="Galuszka P."/>
            <person name="Gueldener U."/>
            <person name="Tudzynski B."/>
        </authorList>
    </citation>
    <scope>NUCLEOTIDE SEQUENCE [LARGE SCALE GENOMIC DNA]</scope>
    <source>
        <strain evidence="4">MRC7560</strain>
    </source>
</reference>
<keyword evidence="4" id="KW-1185">Reference proteome</keyword>
<feature type="transmembrane region" description="Helical" evidence="2">
    <location>
        <begin position="156"/>
        <end position="177"/>
    </location>
</feature>
<evidence type="ECO:0000256" key="1">
    <source>
        <dbReference type="SAM" id="MobiDB-lite"/>
    </source>
</evidence>
<evidence type="ECO:0000313" key="4">
    <source>
        <dbReference type="Proteomes" id="UP000184255"/>
    </source>
</evidence>
<comment type="caution">
    <text evidence="3">The sequence shown here is derived from an EMBL/GenBank/DDBJ whole genome shotgun (WGS) entry which is preliminary data.</text>
</comment>
<feature type="compositionally biased region" description="Basic and acidic residues" evidence="1">
    <location>
        <begin position="240"/>
        <end position="256"/>
    </location>
</feature>
<accession>A0A1L7TPM1</accession>
<feature type="region of interest" description="Disordered" evidence="1">
    <location>
        <begin position="187"/>
        <end position="256"/>
    </location>
</feature>
<dbReference type="Proteomes" id="UP000184255">
    <property type="component" value="Unassembled WGS sequence"/>
</dbReference>
<dbReference type="GeneID" id="65081860"/>
<dbReference type="EMBL" id="FCQH01000010">
    <property type="protein sequence ID" value="CVK99879.1"/>
    <property type="molecule type" value="Genomic_DNA"/>
</dbReference>
<dbReference type="VEuPathDB" id="FungiDB:FMAN_02589"/>
<name>A0A1L7TPM1_FUSMA</name>